<proteinExistence type="inferred from homology"/>
<gene>
    <name evidence="2" type="ORF">METZ01_LOCUS179427</name>
</gene>
<reference evidence="2" key="1">
    <citation type="submission" date="2018-05" db="EMBL/GenBank/DDBJ databases">
        <authorList>
            <person name="Lanie J.A."/>
            <person name="Ng W.-L."/>
            <person name="Kazmierczak K.M."/>
            <person name="Andrzejewski T.M."/>
            <person name="Davidsen T.M."/>
            <person name="Wayne K.J."/>
            <person name="Tettelin H."/>
            <person name="Glass J.I."/>
            <person name="Rusch D."/>
            <person name="Podicherti R."/>
            <person name="Tsui H.-C.T."/>
            <person name="Winkler M.E."/>
        </authorList>
    </citation>
    <scope>NUCLEOTIDE SEQUENCE</scope>
</reference>
<evidence type="ECO:0000259" key="1">
    <source>
        <dbReference type="Pfam" id="PF08722"/>
    </source>
</evidence>
<dbReference type="Gene3D" id="3.40.91.30">
    <property type="match status" value="1"/>
</dbReference>
<feature type="domain" description="TnsA endonuclease N-terminal" evidence="1">
    <location>
        <begin position="43"/>
        <end position="134"/>
    </location>
</feature>
<dbReference type="EMBL" id="UINC01034946">
    <property type="protein sequence ID" value="SVB26573.1"/>
    <property type="molecule type" value="Genomic_DNA"/>
</dbReference>
<dbReference type="GO" id="GO:0004519">
    <property type="term" value="F:endonuclease activity"/>
    <property type="evidence" value="ECO:0007669"/>
    <property type="project" value="InterPro"/>
</dbReference>
<organism evidence="2">
    <name type="scientific">marine metagenome</name>
    <dbReference type="NCBI Taxonomy" id="408172"/>
    <lineage>
        <taxon>unclassified sequences</taxon>
        <taxon>metagenomes</taxon>
        <taxon>ecological metagenomes</taxon>
    </lineage>
</organism>
<dbReference type="Pfam" id="PF08722">
    <property type="entry name" value="Tn7_TnsA-like_N"/>
    <property type="match status" value="1"/>
</dbReference>
<dbReference type="GO" id="GO:0004527">
    <property type="term" value="F:exonuclease activity"/>
    <property type="evidence" value="ECO:0007669"/>
    <property type="project" value="InterPro"/>
</dbReference>
<name>A0A382CMR1_9ZZZZ</name>
<dbReference type="InterPro" id="IPR046390">
    <property type="entry name" value="NUCL_HEAD_T4"/>
</dbReference>
<dbReference type="InterPro" id="IPR014833">
    <property type="entry name" value="TnsA_N"/>
</dbReference>
<evidence type="ECO:0000313" key="2">
    <source>
        <dbReference type="EMBL" id="SVB26573.1"/>
    </source>
</evidence>
<sequence length="144" mass="16890">MPKYQQGTYTPTNPTKYVGKHDPKYRSGWELVFMRMCDNHAGIIKWASEATRIPYRNPFTGRICNYIPDFFIVYQDKNGKSHAEIVEIKPKAQSKYMEGQKRTDRNAFVLNVAKWQSADEWCKRQGMKFRVVTEADIFKNVKGK</sequence>
<accession>A0A382CMR1</accession>
<dbReference type="HAMAP" id="MF_04160">
    <property type="entry name" value="NUCL_HEAD_T4"/>
    <property type="match status" value="1"/>
</dbReference>
<dbReference type="AlphaFoldDB" id="A0A382CMR1"/>
<protein>
    <recommendedName>
        <fullName evidence="1">TnsA endonuclease N-terminal domain-containing protein</fullName>
    </recommendedName>
</protein>